<dbReference type="Gene3D" id="3.40.50.10350">
    <property type="entry name" value="Glycerate kinase, domain 1"/>
    <property type="match status" value="1"/>
</dbReference>
<dbReference type="GO" id="GO:0031388">
    <property type="term" value="P:organic acid phosphorylation"/>
    <property type="evidence" value="ECO:0007669"/>
    <property type="project" value="InterPro"/>
</dbReference>
<dbReference type="Pfam" id="PF02595">
    <property type="entry name" value="Gly_kinase"/>
    <property type="match status" value="1"/>
</dbReference>
<dbReference type="GO" id="GO:0008887">
    <property type="term" value="F:glycerate kinase activity"/>
    <property type="evidence" value="ECO:0007669"/>
    <property type="project" value="InterPro"/>
</dbReference>
<dbReference type="AlphaFoldDB" id="A0A6J7GH30"/>
<dbReference type="InterPro" id="IPR018193">
    <property type="entry name" value="Glyc_kinase_flavodox-like_fold"/>
</dbReference>
<dbReference type="PANTHER" id="PTHR21599:SF0">
    <property type="entry name" value="GLYCERATE KINASE"/>
    <property type="match status" value="1"/>
</dbReference>
<dbReference type="EMBL" id="CAFBMM010000032">
    <property type="protein sequence ID" value="CAB4906324.1"/>
    <property type="molecule type" value="Genomic_DNA"/>
</dbReference>
<comment type="similarity">
    <text evidence="1">Belongs to the glycerate kinase type-1 family.</text>
</comment>
<keyword evidence="2" id="KW-0808">Transferase</keyword>
<dbReference type="InterPro" id="IPR036129">
    <property type="entry name" value="Glycerate_kinase_sf"/>
</dbReference>
<dbReference type="InterPro" id="IPR018197">
    <property type="entry name" value="Glycerate_kinase_RE-like"/>
</dbReference>
<gene>
    <name evidence="4" type="ORF">UFOPK3605_00789</name>
</gene>
<evidence type="ECO:0000256" key="2">
    <source>
        <dbReference type="ARBA" id="ARBA00022679"/>
    </source>
</evidence>
<dbReference type="PIRSF" id="PIRSF006078">
    <property type="entry name" value="GlxK"/>
    <property type="match status" value="1"/>
</dbReference>
<name>A0A6J7GH30_9ZZZZ</name>
<accession>A0A6J7GH30</accession>
<dbReference type="InterPro" id="IPR004381">
    <property type="entry name" value="Glycerate_kinase"/>
</dbReference>
<protein>
    <submittedName>
        <fullName evidence="4">Unannotated protein</fullName>
    </submittedName>
</protein>
<sequence>MAAEHLSVDLDQSIRMLSVVVCPDKFRGSLSAAAAAAAMARGLRAAGLTAITEVPIADGGEGTLDVLLAVSGGSRRSVEVTGPLGDLVLADYGVLPNGTAVIEMAQASGLARCTNRDALRASTRGTGELIAAASRAGARRIVVGVGGSATTDGGLAAVQTLAWSLAGLDVSVACDVETYFLDAAREFGPQKGATAAQVELLSRRLSTVAQEYLHRTGIDVTVLPRAGAAGGLAGGLAAIGARLESGFSVVANATGLDEIMASADLVITGEGSADNSTFSGKAVGEVLSLARERKVANRVVIAGQISPSARQTLGDDGVQAIALVDLAREKQDSFRGAVGLIEAAAESIGRALN</sequence>
<keyword evidence="3" id="KW-0418">Kinase</keyword>
<proteinExistence type="inferred from homology"/>
<evidence type="ECO:0000256" key="1">
    <source>
        <dbReference type="ARBA" id="ARBA00006284"/>
    </source>
</evidence>
<dbReference type="Gene3D" id="3.90.1510.10">
    <property type="entry name" value="Glycerate kinase, domain 2"/>
    <property type="match status" value="1"/>
</dbReference>
<evidence type="ECO:0000256" key="3">
    <source>
        <dbReference type="ARBA" id="ARBA00022777"/>
    </source>
</evidence>
<reference evidence="4" key="1">
    <citation type="submission" date="2020-05" db="EMBL/GenBank/DDBJ databases">
        <authorList>
            <person name="Chiriac C."/>
            <person name="Salcher M."/>
            <person name="Ghai R."/>
            <person name="Kavagutti S V."/>
        </authorList>
    </citation>
    <scope>NUCLEOTIDE SEQUENCE</scope>
</reference>
<evidence type="ECO:0000313" key="4">
    <source>
        <dbReference type="EMBL" id="CAB4906324.1"/>
    </source>
</evidence>
<dbReference type="PANTHER" id="PTHR21599">
    <property type="entry name" value="GLYCERATE KINASE"/>
    <property type="match status" value="1"/>
</dbReference>
<dbReference type="SUPFAM" id="SSF110738">
    <property type="entry name" value="Glycerate kinase I"/>
    <property type="match status" value="1"/>
</dbReference>
<organism evidence="4">
    <name type="scientific">freshwater metagenome</name>
    <dbReference type="NCBI Taxonomy" id="449393"/>
    <lineage>
        <taxon>unclassified sequences</taxon>
        <taxon>metagenomes</taxon>
        <taxon>ecological metagenomes</taxon>
    </lineage>
</organism>